<keyword evidence="5 7" id="KW-1133">Transmembrane helix</keyword>
<name>A0ABW3CZ61_9FLAO</name>
<comment type="subcellular location">
    <subcellularLocation>
        <location evidence="1">Membrane</location>
        <topology evidence="1">Multi-pass membrane protein</topology>
    </subcellularLocation>
</comment>
<dbReference type="InterPro" id="IPR017475">
    <property type="entry name" value="EPS_sugar_tfrase"/>
</dbReference>
<dbReference type="PANTHER" id="PTHR30576:SF0">
    <property type="entry name" value="UNDECAPRENYL-PHOSPHATE N-ACETYLGALACTOSAMINYL 1-PHOSPHATE TRANSFERASE-RELATED"/>
    <property type="match status" value="1"/>
</dbReference>
<comment type="similarity">
    <text evidence="2">Belongs to the bacterial sugar transferase family.</text>
</comment>
<organism evidence="9 10">
    <name type="scientific">Sungkyunkwania multivorans</name>
    <dbReference type="NCBI Taxonomy" id="1173618"/>
    <lineage>
        <taxon>Bacteria</taxon>
        <taxon>Pseudomonadati</taxon>
        <taxon>Bacteroidota</taxon>
        <taxon>Flavobacteriia</taxon>
        <taxon>Flavobacteriales</taxon>
        <taxon>Flavobacteriaceae</taxon>
        <taxon>Sungkyunkwania</taxon>
    </lineage>
</organism>
<gene>
    <name evidence="9" type="ORF">ACFQ1M_12935</name>
</gene>
<feature type="transmembrane region" description="Helical" evidence="7">
    <location>
        <begin position="104"/>
        <end position="123"/>
    </location>
</feature>
<evidence type="ECO:0000256" key="2">
    <source>
        <dbReference type="ARBA" id="ARBA00006464"/>
    </source>
</evidence>
<protein>
    <submittedName>
        <fullName evidence="9">Exopolysaccharide biosynthesis polyprenyl glycosylphosphotransferase</fullName>
    </submittedName>
</protein>
<evidence type="ECO:0000256" key="4">
    <source>
        <dbReference type="ARBA" id="ARBA00022692"/>
    </source>
</evidence>
<keyword evidence="4 7" id="KW-0812">Transmembrane</keyword>
<proteinExistence type="inferred from homology"/>
<evidence type="ECO:0000313" key="9">
    <source>
        <dbReference type="EMBL" id="MFD0863113.1"/>
    </source>
</evidence>
<accession>A0ABW3CZ61</accession>
<evidence type="ECO:0000256" key="1">
    <source>
        <dbReference type="ARBA" id="ARBA00004141"/>
    </source>
</evidence>
<dbReference type="Proteomes" id="UP001596978">
    <property type="component" value="Unassembled WGS sequence"/>
</dbReference>
<dbReference type="NCBIfam" id="TIGR03025">
    <property type="entry name" value="EPS_sugtrans"/>
    <property type="match status" value="1"/>
</dbReference>
<dbReference type="Pfam" id="PF13727">
    <property type="entry name" value="CoA_binding_3"/>
    <property type="match status" value="1"/>
</dbReference>
<evidence type="ECO:0000313" key="10">
    <source>
        <dbReference type="Proteomes" id="UP001596978"/>
    </source>
</evidence>
<dbReference type="RefSeq" id="WP_386408857.1">
    <property type="nucleotide sequence ID" value="NZ_JBHTJH010000017.1"/>
</dbReference>
<dbReference type="Pfam" id="PF02397">
    <property type="entry name" value="Bac_transf"/>
    <property type="match status" value="1"/>
</dbReference>
<reference evidence="10" key="1">
    <citation type="journal article" date="2019" name="Int. J. Syst. Evol. Microbiol.">
        <title>The Global Catalogue of Microorganisms (GCM) 10K type strain sequencing project: providing services to taxonomists for standard genome sequencing and annotation.</title>
        <authorList>
            <consortium name="The Broad Institute Genomics Platform"/>
            <consortium name="The Broad Institute Genome Sequencing Center for Infectious Disease"/>
            <person name="Wu L."/>
            <person name="Ma J."/>
        </authorList>
    </citation>
    <scope>NUCLEOTIDE SEQUENCE [LARGE SCALE GENOMIC DNA]</scope>
    <source>
        <strain evidence="10">CCUG 62952</strain>
    </source>
</reference>
<evidence type="ECO:0000256" key="7">
    <source>
        <dbReference type="SAM" id="Phobius"/>
    </source>
</evidence>
<dbReference type="EMBL" id="JBHTJH010000017">
    <property type="protein sequence ID" value="MFD0863113.1"/>
    <property type="molecule type" value="Genomic_DNA"/>
</dbReference>
<evidence type="ECO:0000256" key="5">
    <source>
        <dbReference type="ARBA" id="ARBA00022989"/>
    </source>
</evidence>
<evidence type="ECO:0000256" key="6">
    <source>
        <dbReference type="ARBA" id="ARBA00023136"/>
    </source>
</evidence>
<keyword evidence="6 7" id="KW-0472">Membrane</keyword>
<evidence type="ECO:0000259" key="8">
    <source>
        <dbReference type="Pfam" id="PF02397"/>
    </source>
</evidence>
<comment type="caution">
    <text evidence="9">The sequence shown here is derived from an EMBL/GenBank/DDBJ whole genome shotgun (WGS) entry which is preliminary data.</text>
</comment>
<feature type="transmembrane region" description="Helical" evidence="7">
    <location>
        <begin position="266"/>
        <end position="288"/>
    </location>
</feature>
<keyword evidence="10" id="KW-1185">Reference proteome</keyword>
<feature type="domain" description="Bacterial sugar transferase" evidence="8">
    <location>
        <begin position="261"/>
        <end position="447"/>
    </location>
</feature>
<sequence>MQHRRGRYSWLIRPILILLDLAVINLSAYLLFDFQDKTLTFHVYSSLCWFVVSYFIGFYEVYRFTTYLKILSLLIKQALFFAIIFYAFLGFFRITISFNTQAKFLFSFFVAVSAIKLLSYYALKKYREYLGGNKRNVIIIGGTKSALSLASFFTSRSDLGYRLLGIFSNKEKNGIKGNVDESFVFLGKNYVDEIYCSLEELSDTQINKFVRLADQNFYTLKFVPNEQKLFSQRLATQYYGYLPVLSVRDAVLDNSINKIVKRIFDVCFSLLIIIFILSWMIPLMFVIIKLESKGPLFYKHVRNGINYSEFTCYKFRSMKYENYNDLEQVQKEDSRVTKVGRFIRRTSIDELPQFINVFLGDMSVVGPRPHMVSYTKEYAKQIDKYTFLLRHTVKPGVTGLAQIKGFRGEVTSKEDIINRIKYDNFYIENWSLFLDLKIILQTTANIFKGQEKAY</sequence>
<dbReference type="PANTHER" id="PTHR30576">
    <property type="entry name" value="COLANIC BIOSYNTHESIS UDP-GLUCOSE LIPID CARRIER TRANSFERASE"/>
    <property type="match status" value="1"/>
</dbReference>
<dbReference type="InterPro" id="IPR003362">
    <property type="entry name" value="Bact_transf"/>
</dbReference>
<feature type="transmembrane region" description="Helical" evidence="7">
    <location>
        <begin position="12"/>
        <end position="32"/>
    </location>
</feature>
<feature type="transmembrane region" description="Helical" evidence="7">
    <location>
        <begin position="44"/>
        <end position="62"/>
    </location>
</feature>
<keyword evidence="3" id="KW-0808">Transferase</keyword>
<evidence type="ECO:0000256" key="3">
    <source>
        <dbReference type="ARBA" id="ARBA00022679"/>
    </source>
</evidence>
<feature type="transmembrane region" description="Helical" evidence="7">
    <location>
        <begin position="74"/>
        <end position="92"/>
    </location>
</feature>